<feature type="transmembrane region" description="Helical" evidence="6">
    <location>
        <begin position="395"/>
        <end position="420"/>
    </location>
</feature>
<dbReference type="Pfam" id="PF13445">
    <property type="entry name" value="zf-RING_UBOX"/>
    <property type="match status" value="1"/>
</dbReference>
<organism evidence="8">
    <name type="scientific">Norrisiella sphaerica</name>
    <dbReference type="NCBI Taxonomy" id="552664"/>
    <lineage>
        <taxon>Eukaryota</taxon>
        <taxon>Sar</taxon>
        <taxon>Rhizaria</taxon>
        <taxon>Cercozoa</taxon>
        <taxon>Chlorarachniophyceae</taxon>
        <taxon>Norrisiella</taxon>
    </lineage>
</organism>
<dbReference type="EMBL" id="HBHC01001998">
    <property type="protein sequence ID" value="CAD9651610.1"/>
    <property type="molecule type" value="Transcribed_RNA"/>
</dbReference>
<keyword evidence="2 4" id="KW-0863">Zinc-finger</keyword>
<dbReference type="PANTHER" id="PTHR23327">
    <property type="entry name" value="RING FINGER PROTEIN 127"/>
    <property type="match status" value="1"/>
</dbReference>
<reference evidence="8" key="1">
    <citation type="submission" date="2021-01" db="EMBL/GenBank/DDBJ databases">
        <authorList>
            <person name="Corre E."/>
            <person name="Pelletier E."/>
            <person name="Niang G."/>
            <person name="Scheremetjew M."/>
            <person name="Finn R."/>
            <person name="Kale V."/>
            <person name="Holt S."/>
            <person name="Cochrane G."/>
            <person name="Meng A."/>
            <person name="Brown T."/>
            <person name="Cohen L."/>
        </authorList>
    </citation>
    <scope>NUCLEOTIDE SEQUENCE</scope>
    <source>
        <strain evidence="8">BC52</strain>
    </source>
</reference>
<dbReference type="PROSITE" id="PS50089">
    <property type="entry name" value="ZF_RING_2"/>
    <property type="match status" value="1"/>
</dbReference>
<keyword evidence="6" id="KW-0472">Membrane</keyword>
<evidence type="ECO:0000256" key="1">
    <source>
        <dbReference type="ARBA" id="ARBA00022723"/>
    </source>
</evidence>
<evidence type="ECO:0000313" key="8">
    <source>
        <dbReference type="EMBL" id="CAD9651610.1"/>
    </source>
</evidence>
<keyword evidence="3" id="KW-0862">Zinc</keyword>
<dbReference type="PROSITE" id="PS00518">
    <property type="entry name" value="ZF_RING_1"/>
    <property type="match status" value="1"/>
</dbReference>
<sequence length="480" mass="55405">MTGSVICSCGLRMHVFSDQKSVKCFKCGLIQPVSFRDEVSCRRRRIKRSRSWTEGDLHSDFKASGSKRQRGNRLPTILEDSAGSAGEDEKLSEGYSDPDDPRLCEAKQLETEDKEIDLLKIFECPVCRELLLNPVTLKCGHSLCEECMIQYLENGTGRCKCPAGCQTVIPFYLPPVNVTLRQALNNKLPVRSNLRKSDESKSVSYRREKLADASAICSIIPNGTEGRPLEIVRREIRIMRMQNQQLLNREQIRRALAEGTPRPERHGPEPIFSLPVSALWLLGMMICTTWSLTQKRGIEMLRLDWGKVKQGQVWRLATTFLTLGDRYNMWKSGFSLIRIYFLKSYEPSIGTVKYAQNLLIKAVILLAHDYMLIHGNALQDEKEQKNENDILSHQLVWYMLIHYCLEKPMLFLSLLLVAQVEWFIREKPWKSITLFLLMLLPQLPTIALWLRRIVRETLHVEEVRQGFARNPGERVFHQRT</sequence>
<evidence type="ECO:0000256" key="6">
    <source>
        <dbReference type="SAM" id="Phobius"/>
    </source>
</evidence>
<dbReference type="InterPro" id="IPR001841">
    <property type="entry name" value="Znf_RING"/>
</dbReference>
<name>A0A7S2QTN4_9EUKA</name>
<keyword evidence="1" id="KW-0479">Metal-binding</keyword>
<gene>
    <name evidence="8" type="ORF">NSPH01132_LOCUS1200</name>
</gene>
<dbReference type="InterPro" id="IPR027370">
    <property type="entry name" value="Znf-RING_euk"/>
</dbReference>
<keyword evidence="6" id="KW-0812">Transmembrane</keyword>
<dbReference type="Gene3D" id="3.30.40.10">
    <property type="entry name" value="Zinc/RING finger domain, C3HC4 (zinc finger)"/>
    <property type="match status" value="1"/>
</dbReference>
<feature type="region of interest" description="Disordered" evidence="5">
    <location>
        <begin position="63"/>
        <end position="99"/>
    </location>
</feature>
<dbReference type="SMART" id="SM00184">
    <property type="entry name" value="RING"/>
    <property type="match status" value="1"/>
</dbReference>
<evidence type="ECO:0000259" key="7">
    <source>
        <dbReference type="PROSITE" id="PS50089"/>
    </source>
</evidence>
<proteinExistence type="predicted"/>
<keyword evidence="6" id="KW-1133">Transmembrane helix</keyword>
<protein>
    <recommendedName>
        <fullName evidence="7">RING-type domain-containing protein</fullName>
    </recommendedName>
</protein>
<dbReference type="GO" id="GO:0008270">
    <property type="term" value="F:zinc ion binding"/>
    <property type="evidence" value="ECO:0007669"/>
    <property type="project" value="UniProtKB-KW"/>
</dbReference>
<evidence type="ECO:0000256" key="2">
    <source>
        <dbReference type="ARBA" id="ARBA00022771"/>
    </source>
</evidence>
<feature type="transmembrane region" description="Helical" evidence="6">
    <location>
        <begin position="432"/>
        <end position="450"/>
    </location>
</feature>
<dbReference type="InterPro" id="IPR017907">
    <property type="entry name" value="Znf_RING_CS"/>
</dbReference>
<feature type="transmembrane region" description="Helical" evidence="6">
    <location>
        <begin position="271"/>
        <end position="292"/>
    </location>
</feature>
<dbReference type="GO" id="GO:0061630">
    <property type="term" value="F:ubiquitin protein ligase activity"/>
    <property type="evidence" value="ECO:0007669"/>
    <property type="project" value="TreeGrafter"/>
</dbReference>
<dbReference type="SUPFAM" id="SSF57850">
    <property type="entry name" value="RING/U-box"/>
    <property type="match status" value="1"/>
</dbReference>
<evidence type="ECO:0000256" key="4">
    <source>
        <dbReference type="PROSITE-ProRule" id="PRU00175"/>
    </source>
</evidence>
<dbReference type="InterPro" id="IPR013083">
    <property type="entry name" value="Znf_RING/FYVE/PHD"/>
</dbReference>
<evidence type="ECO:0000256" key="3">
    <source>
        <dbReference type="ARBA" id="ARBA00022833"/>
    </source>
</evidence>
<dbReference type="PANTHER" id="PTHR23327:SF42">
    <property type="entry name" value="LON PEPTIDASE N-TERMINAL DOMAIN AND RING FINGER PROTEIN C14F5.10C"/>
    <property type="match status" value="1"/>
</dbReference>
<evidence type="ECO:0000256" key="5">
    <source>
        <dbReference type="SAM" id="MobiDB-lite"/>
    </source>
</evidence>
<feature type="domain" description="RING-type" evidence="7">
    <location>
        <begin position="124"/>
        <end position="162"/>
    </location>
</feature>
<dbReference type="AlphaFoldDB" id="A0A7S2QTN4"/>
<accession>A0A7S2QTN4</accession>